<feature type="transmembrane region" description="Helical" evidence="1">
    <location>
        <begin position="6"/>
        <end position="22"/>
    </location>
</feature>
<dbReference type="EMBL" id="BAABCR010000021">
    <property type="protein sequence ID" value="GAA4038893.1"/>
    <property type="molecule type" value="Genomic_DNA"/>
</dbReference>
<sequence length="173" mass="19889">MVDSIKIQMVIATGMVLVYPFLRKFGVVKMFWVSFVIAYLTAFVFINALPGFEGIIGLEFFKRFLFVSALMIPFEIYDSQHDDTTLNTLPQKFGIANAKKAGYLLVLLYVVLEVVNFNFNENVKSQYLVIAIVIAIVNAIAIKFSTLERSQYYTSFWVESIPILWWVLLVLFQ</sequence>
<organism evidence="2 3">
    <name type="scientific">Flavobacterium cheonhonense</name>
    <dbReference type="NCBI Taxonomy" id="706185"/>
    <lineage>
        <taxon>Bacteria</taxon>
        <taxon>Pseudomonadati</taxon>
        <taxon>Bacteroidota</taxon>
        <taxon>Flavobacteriia</taxon>
        <taxon>Flavobacteriales</taxon>
        <taxon>Flavobacteriaceae</taxon>
        <taxon>Flavobacterium</taxon>
    </lineage>
</organism>
<evidence type="ECO:0000256" key="1">
    <source>
        <dbReference type="SAM" id="Phobius"/>
    </source>
</evidence>
<name>A0ABP7UA68_9FLAO</name>
<feature type="transmembrane region" description="Helical" evidence="1">
    <location>
        <begin position="156"/>
        <end position="172"/>
    </location>
</feature>
<keyword evidence="1" id="KW-0812">Transmembrane</keyword>
<evidence type="ECO:0000313" key="3">
    <source>
        <dbReference type="Proteomes" id="UP001500968"/>
    </source>
</evidence>
<dbReference type="RefSeq" id="WP_324692089.1">
    <property type="nucleotide sequence ID" value="NZ_JAXAVY010000007.1"/>
</dbReference>
<reference evidence="3" key="1">
    <citation type="journal article" date="2019" name="Int. J. Syst. Evol. Microbiol.">
        <title>The Global Catalogue of Microorganisms (GCM) 10K type strain sequencing project: providing services to taxonomists for standard genome sequencing and annotation.</title>
        <authorList>
            <consortium name="The Broad Institute Genomics Platform"/>
            <consortium name="The Broad Institute Genome Sequencing Center for Infectious Disease"/>
            <person name="Wu L."/>
            <person name="Ma J."/>
        </authorList>
    </citation>
    <scope>NUCLEOTIDE SEQUENCE [LARGE SCALE GENOMIC DNA]</scope>
    <source>
        <strain evidence="3">JCM 17064</strain>
    </source>
</reference>
<keyword evidence="1" id="KW-1133">Transmembrane helix</keyword>
<keyword evidence="1" id="KW-0472">Membrane</keyword>
<keyword evidence="3" id="KW-1185">Reference proteome</keyword>
<dbReference type="Proteomes" id="UP001500968">
    <property type="component" value="Unassembled WGS sequence"/>
</dbReference>
<protein>
    <submittedName>
        <fullName evidence="2">Uncharacterized protein</fullName>
    </submittedName>
</protein>
<proteinExistence type="predicted"/>
<accession>A0ABP7UA68</accession>
<feature type="transmembrane region" description="Helical" evidence="1">
    <location>
        <begin position="101"/>
        <end position="119"/>
    </location>
</feature>
<evidence type="ECO:0000313" key="2">
    <source>
        <dbReference type="EMBL" id="GAA4038893.1"/>
    </source>
</evidence>
<feature type="transmembrane region" description="Helical" evidence="1">
    <location>
        <begin position="29"/>
        <end position="48"/>
    </location>
</feature>
<gene>
    <name evidence="2" type="ORF">GCM10022386_25850</name>
</gene>
<comment type="caution">
    <text evidence="2">The sequence shown here is derived from an EMBL/GenBank/DDBJ whole genome shotgun (WGS) entry which is preliminary data.</text>
</comment>
<feature type="transmembrane region" description="Helical" evidence="1">
    <location>
        <begin position="125"/>
        <end position="144"/>
    </location>
</feature>